<reference evidence="3" key="1">
    <citation type="submission" date="2016-10" db="EMBL/GenBank/DDBJ databases">
        <authorList>
            <person name="Varghese N."/>
            <person name="Submissions S."/>
        </authorList>
    </citation>
    <scope>NUCLEOTIDE SEQUENCE [LARGE SCALE GENOMIC DNA]</scope>
    <source>
        <strain evidence="3">CGMCC 1.6489</strain>
    </source>
</reference>
<keyword evidence="2" id="KW-0808">Transferase</keyword>
<feature type="domain" description="Methyltransferase type 11" evidence="1">
    <location>
        <begin position="38"/>
        <end position="134"/>
    </location>
</feature>
<dbReference type="CDD" id="cd02440">
    <property type="entry name" value="AdoMet_MTases"/>
    <property type="match status" value="1"/>
</dbReference>
<sequence length="213" mass="23627">MGFYEERILPHIIDKACSVGQVMKLRSQLVPRATGIVLEVGMGSAINLEFYNPDTVQLVYGLEPSPGMRLKAADNMAKSRVPVQWLDLPGEEIPLPNNSVDTVLLTFTLCTIPGHQRALEQMMRVLRPGGELLFLEHGEAPENPTRKWQHRITPVWKKFAGGCHLNRPIARLIEQAGFSIKELENFYMPGAPQIAGYLYHGTAVKIAATPDSG</sequence>
<keyword evidence="2" id="KW-0830">Ubiquinone</keyword>
<dbReference type="EMBL" id="FOHZ01000006">
    <property type="protein sequence ID" value="SET27312.1"/>
    <property type="molecule type" value="Genomic_DNA"/>
</dbReference>
<dbReference type="PANTHER" id="PTHR45036:SF1">
    <property type="entry name" value="METHYLTRANSFERASE LIKE 7A"/>
    <property type="match status" value="1"/>
</dbReference>
<dbReference type="GO" id="GO:0032259">
    <property type="term" value="P:methylation"/>
    <property type="evidence" value="ECO:0007669"/>
    <property type="project" value="UniProtKB-KW"/>
</dbReference>
<keyword evidence="3" id="KW-1185">Reference proteome</keyword>
<dbReference type="Gene3D" id="3.40.50.150">
    <property type="entry name" value="Vaccinia Virus protein VP39"/>
    <property type="match status" value="1"/>
</dbReference>
<protein>
    <submittedName>
        <fullName evidence="2">Ubiquinone/menaquinone biosynthesis C-methylase UbiE</fullName>
    </submittedName>
</protein>
<dbReference type="AlphaFoldDB" id="A0A1I0D581"/>
<dbReference type="Pfam" id="PF08241">
    <property type="entry name" value="Methyltransf_11"/>
    <property type="match status" value="1"/>
</dbReference>
<dbReference type="InterPro" id="IPR013216">
    <property type="entry name" value="Methyltransf_11"/>
</dbReference>
<organism evidence="2 3">
    <name type="scientific">Marinobacter segnicrescens</name>
    <dbReference type="NCBI Taxonomy" id="430453"/>
    <lineage>
        <taxon>Bacteria</taxon>
        <taxon>Pseudomonadati</taxon>
        <taxon>Pseudomonadota</taxon>
        <taxon>Gammaproteobacteria</taxon>
        <taxon>Pseudomonadales</taxon>
        <taxon>Marinobacteraceae</taxon>
        <taxon>Marinobacter</taxon>
    </lineage>
</organism>
<accession>A0A1I0D581</accession>
<dbReference type="InterPro" id="IPR029063">
    <property type="entry name" value="SAM-dependent_MTases_sf"/>
</dbReference>
<evidence type="ECO:0000313" key="2">
    <source>
        <dbReference type="EMBL" id="SET27312.1"/>
    </source>
</evidence>
<keyword evidence="2" id="KW-0489">Methyltransferase</keyword>
<gene>
    <name evidence="2" type="ORF">SAMN04487962_106155</name>
</gene>
<dbReference type="STRING" id="430453.SAMN04487962_106155"/>
<dbReference type="PANTHER" id="PTHR45036">
    <property type="entry name" value="METHYLTRANSFERASE LIKE 7B"/>
    <property type="match status" value="1"/>
</dbReference>
<name>A0A1I0D581_9GAMM</name>
<dbReference type="OrthoDB" id="323463at2"/>
<dbReference type="RefSeq" id="WP_091850491.1">
    <property type="nucleotide sequence ID" value="NZ_FOHZ01000006.1"/>
</dbReference>
<evidence type="ECO:0000259" key="1">
    <source>
        <dbReference type="Pfam" id="PF08241"/>
    </source>
</evidence>
<evidence type="ECO:0000313" key="3">
    <source>
        <dbReference type="Proteomes" id="UP000198762"/>
    </source>
</evidence>
<proteinExistence type="predicted"/>
<dbReference type="SUPFAM" id="SSF53335">
    <property type="entry name" value="S-adenosyl-L-methionine-dependent methyltransferases"/>
    <property type="match status" value="1"/>
</dbReference>
<dbReference type="GO" id="GO:0008757">
    <property type="term" value="F:S-adenosylmethionine-dependent methyltransferase activity"/>
    <property type="evidence" value="ECO:0007669"/>
    <property type="project" value="InterPro"/>
</dbReference>
<dbReference type="InterPro" id="IPR052356">
    <property type="entry name" value="Thiol_S-MT"/>
</dbReference>
<dbReference type="Proteomes" id="UP000198762">
    <property type="component" value="Unassembled WGS sequence"/>
</dbReference>